<organism evidence="2 3">
    <name type="scientific">Telmatocola sphagniphila</name>
    <dbReference type="NCBI Taxonomy" id="1123043"/>
    <lineage>
        <taxon>Bacteria</taxon>
        <taxon>Pseudomonadati</taxon>
        <taxon>Planctomycetota</taxon>
        <taxon>Planctomycetia</taxon>
        <taxon>Gemmatales</taxon>
        <taxon>Gemmataceae</taxon>
    </lineage>
</organism>
<dbReference type="AlphaFoldDB" id="A0A8E6EZJ5"/>
<feature type="transmembrane region" description="Helical" evidence="1">
    <location>
        <begin position="66"/>
        <end position="84"/>
    </location>
</feature>
<protein>
    <submittedName>
        <fullName evidence="2">Uncharacterized protein</fullName>
    </submittedName>
</protein>
<evidence type="ECO:0000313" key="2">
    <source>
        <dbReference type="EMBL" id="QVL33536.1"/>
    </source>
</evidence>
<reference evidence="2" key="1">
    <citation type="submission" date="2021-05" db="EMBL/GenBank/DDBJ databases">
        <title>Complete genome sequence of the cellulolytic planctomycete Telmatocola sphagniphila SP2T and characterization of the first cellulase from planctomycetes.</title>
        <authorList>
            <person name="Rakitin A.L."/>
            <person name="Beletsky A.V."/>
            <person name="Naumoff D.G."/>
            <person name="Kulichevskaya I.S."/>
            <person name="Mardanov A.V."/>
            <person name="Ravin N.V."/>
            <person name="Dedysh S.N."/>
        </authorList>
    </citation>
    <scope>NUCLEOTIDE SEQUENCE</scope>
    <source>
        <strain evidence="2">SP2T</strain>
    </source>
</reference>
<sequence>MSNPSQDEFRNGPSDMDRILREHLDREASKVDVDTIWSQVNSRLESDSTRISVEDTKKTSRKRRGWPYSIGLVASVILLCSVLITTNSVSATPSQLVEKIREEIPVGQDASYRLQVELSPIARELFPHLGDSVIRQISTRGVRFLVEPGLGGHGVWGRDGLGRVWLAPRKDSAIRFEETELPKPLRNLVNTIGLELRPLLDEVLVDFDLSWGEKQENGLRSIEANRRGVPGIFGVRKVTLLINETQNRIVSLRATRILPGGHTAEVRMEFLGFKDLTEADYVAETHIEEGAKVSDRTHPIQRRQLMLQYFGQAFPPEN</sequence>
<proteinExistence type="predicted"/>
<dbReference type="Proteomes" id="UP000676194">
    <property type="component" value="Chromosome"/>
</dbReference>
<dbReference type="EMBL" id="CP074694">
    <property type="protein sequence ID" value="QVL33536.1"/>
    <property type="molecule type" value="Genomic_DNA"/>
</dbReference>
<keyword evidence="1" id="KW-1133">Transmembrane helix</keyword>
<accession>A0A8E6EZJ5</accession>
<name>A0A8E6EZJ5_9BACT</name>
<evidence type="ECO:0000256" key="1">
    <source>
        <dbReference type="SAM" id="Phobius"/>
    </source>
</evidence>
<keyword evidence="3" id="KW-1185">Reference proteome</keyword>
<dbReference type="RefSeq" id="WP_213498432.1">
    <property type="nucleotide sequence ID" value="NZ_CP074694.1"/>
</dbReference>
<gene>
    <name evidence="2" type="ORF">KIH39_06395</name>
</gene>
<keyword evidence="1" id="KW-0472">Membrane</keyword>
<evidence type="ECO:0000313" key="3">
    <source>
        <dbReference type="Proteomes" id="UP000676194"/>
    </source>
</evidence>
<keyword evidence="1" id="KW-0812">Transmembrane</keyword>
<dbReference type="KEGG" id="tsph:KIH39_06395"/>